<name>A0A9P4VRW2_9PEZI</name>
<feature type="region of interest" description="Disordered" evidence="1">
    <location>
        <begin position="119"/>
        <end position="169"/>
    </location>
</feature>
<evidence type="ECO:0000313" key="3">
    <source>
        <dbReference type="Proteomes" id="UP000799429"/>
    </source>
</evidence>
<dbReference type="AlphaFoldDB" id="A0A9P4VRW2"/>
<feature type="compositionally biased region" description="Low complexity" evidence="1">
    <location>
        <begin position="772"/>
        <end position="784"/>
    </location>
</feature>
<feature type="region of interest" description="Disordered" evidence="1">
    <location>
        <begin position="541"/>
        <end position="591"/>
    </location>
</feature>
<dbReference type="EMBL" id="MU006095">
    <property type="protein sequence ID" value="KAF2839262.1"/>
    <property type="molecule type" value="Genomic_DNA"/>
</dbReference>
<organism evidence="2 3">
    <name type="scientific">Patellaria atrata CBS 101060</name>
    <dbReference type="NCBI Taxonomy" id="1346257"/>
    <lineage>
        <taxon>Eukaryota</taxon>
        <taxon>Fungi</taxon>
        <taxon>Dikarya</taxon>
        <taxon>Ascomycota</taxon>
        <taxon>Pezizomycotina</taxon>
        <taxon>Dothideomycetes</taxon>
        <taxon>Dothideomycetes incertae sedis</taxon>
        <taxon>Patellariales</taxon>
        <taxon>Patellariaceae</taxon>
        <taxon>Patellaria</taxon>
    </lineage>
</organism>
<reference evidence="2" key="1">
    <citation type="journal article" date="2020" name="Stud. Mycol.">
        <title>101 Dothideomycetes genomes: a test case for predicting lifestyles and emergence of pathogens.</title>
        <authorList>
            <person name="Haridas S."/>
            <person name="Albert R."/>
            <person name="Binder M."/>
            <person name="Bloem J."/>
            <person name="Labutti K."/>
            <person name="Salamov A."/>
            <person name="Andreopoulos B."/>
            <person name="Baker S."/>
            <person name="Barry K."/>
            <person name="Bills G."/>
            <person name="Bluhm B."/>
            <person name="Cannon C."/>
            <person name="Castanera R."/>
            <person name="Culley D."/>
            <person name="Daum C."/>
            <person name="Ezra D."/>
            <person name="Gonzalez J."/>
            <person name="Henrissat B."/>
            <person name="Kuo A."/>
            <person name="Liang C."/>
            <person name="Lipzen A."/>
            <person name="Lutzoni F."/>
            <person name="Magnuson J."/>
            <person name="Mondo S."/>
            <person name="Nolan M."/>
            <person name="Ohm R."/>
            <person name="Pangilinan J."/>
            <person name="Park H.-J."/>
            <person name="Ramirez L."/>
            <person name="Alfaro M."/>
            <person name="Sun H."/>
            <person name="Tritt A."/>
            <person name="Yoshinaga Y."/>
            <person name="Zwiers L.-H."/>
            <person name="Turgeon B."/>
            <person name="Goodwin S."/>
            <person name="Spatafora J."/>
            <person name="Crous P."/>
            <person name="Grigoriev I."/>
        </authorList>
    </citation>
    <scope>NUCLEOTIDE SEQUENCE</scope>
    <source>
        <strain evidence="2">CBS 101060</strain>
    </source>
</reference>
<dbReference type="OrthoDB" id="3556832at2759"/>
<comment type="caution">
    <text evidence="2">The sequence shown here is derived from an EMBL/GenBank/DDBJ whole genome shotgun (WGS) entry which is preliminary data.</text>
</comment>
<accession>A0A9P4VRW2</accession>
<feature type="region of interest" description="Disordered" evidence="1">
    <location>
        <begin position="389"/>
        <end position="426"/>
    </location>
</feature>
<proteinExistence type="predicted"/>
<protein>
    <submittedName>
        <fullName evidence="2">Uncharacterized protein</fullName>
    </submittedName>
</protein>
<feature type="region of interest" description="Disordered" evidence="1">
    <location>
        <begin position="700"/>
        <end position="792"/>
    </location>
</feature>
<feature type="compositionally biased region" description="Polar residues" evidence="1">
    <location>
        <begin position="413"/>
        <end position="426"/>
    </location>
</feature>
<sequence length="853" mass="93368">MPTYSPLSTSVRLSVADLNSSTVAEPEVRKNPAAGRNVEISESQLRNGRRLFEKPIPFEGGEDTNLNFIGKDKDIPFYLVHAGTELVRANETAPHAHTTRRVSQRQSILRSESVVSQDSSSLVIPTGELETTGDGDGATDSRAARVTKRHQTLSRPPLADSATRNVSPNRSLPNLLQTLRLQHNLPSEFLQPQALAIQVALSGKTFIENFRDPKNAPQDLRIDVLFNGELVNCTFLTRRDRPRFNATTITPLIFAGTRIGYIVEHAWVIVPPAQHPDGSLRNSKRTSKSGVSAPTERWMEISKAIAEEAEANGYDMYGDRSPIGDYLRSLADIPPPEAIKNMREPGARFGVIDVIISAGEGRKYDASHEYLKEPKRLWSETYRFKAPDKRHTARTERYSISSTESQDDDVVSAGTQSHLPGTEHASQWVDSSLADNKWLSDRVSASSKPRIDSQGANYASVSLQNHNPSHLLPGFFLSRSPGSGQQPSSQQVRIAGFSYIVNVTSSPDDRRRPIGNIGVTSYARKGLGSPLHLRRTRTNTFSTLTLRDNGSSGTTSPVAVTPTKRSLDNSMRPPDTPSSPSNAGSKNLKENRLILPAKPKHTLPMRDQKASHAAMATTPSETAPTLGMTRRGSFSYAPSAIRNPSHNLVVQSRGNMNLLPTDDLVSRVMIKAGPKVIRDTTLTKPFRLAQLSDPLIQTLREPPSTVNLRARTIPEQAPTRAKRSRAPSPRTPPEQLMMSGAQLHAHPSMPVAPSPPNRNSRGPTRPASPRGPSATSSLSSVPSPYTAPKDGDNYTYVLDPELVTPELSKDCVLTYAEEGKAGTEWGTLRQIRSERSGHFECDSVVLGVRFVVG</sequence>
<gene>
    <name evidence="2" type="ORF">M501DRAFT_1016343</name>
</gene>
<feature type="compositionally biased region" description="Polar residues" evidence="1">
    <location>
        <begin position="541"/>
        <end position="558"/>
    </location>
</feature>
<evidence type="ECO:0000256" key="1">
    <source>
        <dbReference type="SAM" id="MobiDB-lite"/>
    </source>
</evidence>
<feature type="region of interest" description="Disordered" evidence="1">
    <location>
        <begin position="92"/>
        <end position="111"/>
    </location>
</feature>
<evidence type="ECO:0000313" key="2">
    <source>
        <dbReference type="EMBL" id="KAF2839262.1"/>
    </source>
</evidence>
<keyword evidence="3" id="KW-1185">Reference proteome</keyword>
<dbReference type="Proteomes" id="UP000799429">
    <property type="component" value="Unassembled WGS sequence"/>
</dbReference>